<feature type="compositionally biased region" description="Basic and acidic residues" evidence="13">
    <location>
        <begin position="60"/>
        <end position="69"/>
    </location>
</feature>
<keyword evidence="11" id="KW-0012">Acyltransferase</keyword>
<gene>
    <name evidence="16" type="ORF">A9K55_000443</name>
</gene>
<dbReference type="EMBL" id="CP023328">
    <property type="protein sequence ID" value="ATY67416.1"/>
    <property type="molecule type" value="Genomic_DNA"/>
</dbReference>
<dbReference type="CDD" id="cd04301">
    <property type="entry name" value="NAT_SF"/>
    <property type="match status" value="1"/>
</dbReference>
<evidence type="ECO:0000256" key="1">
    <source>
        <dbReference type="ARBA" id="ARBA00004123"/>
    </source>
</evidence>
<keyword evidence="5" id="KW-0156">Chromatin regulator</keyword>
<dbReference type="CDD" id="cd05509">
    <property type="entry name" value="Bromo_gcn5_like"/>
    <property type="match status" value="1"/>
</dbReference>
<dbReference type="OrthoDB" id="1937912at2759"/>
<proteinExistence type="inferred from homology"/>
<dbReference type="Gene3D" id="1.20.920.10">
    <property type="entry name" value="Bromodomain-like"/>
    <property type="match status" value="1"/>
</dbReference>
<evidence type="ECO:0000256" key="5">
    <source>
        <dbReference type="ARBA" id="ARBA00022853"/>
    </source>
</evidence>
<dbReference type="SUPFAM" id="SSF55729">
    <property type="entry name" value="Acyl-CoA N-acyltransferases (Nat)"/>
    <property type="match status" value="1"/>
</dbReference>
<dbReference type="VEuPathDB" id="FungiDB:CCM_09068"/>
<dbReference type="PROSITE" id="PS50014">
    <property type="entry name" value="BROMODOMAIN_2"/>
    <property type="match status" value="1"/>
</dbReference>
<dbReference type="InterPro" id="IPR037800">
    <property type="entry name" value="GCN5"/>
</dbReference>
<dbReference type="SMART" id="SM00297">
    <property type="entry name" value="BROMO"/>
    <property type="match status" value="1"/>
</dbReference>
<accession>A0A2H4SWC5</accession>
<dbReference type="PANTHER" id="PTHR45750">
    <property type="entry name" value="GH11602P"/>
    <property type="match status" value="1"/>
</dbReference>
<evidence type="ECO:0000259" key="15">
    <source>
        <dbReference type="PROSITE" id="PS51186"/>
    </source>
</evidence>
<feature type="domain" description="N-acetyltransferase" evidence="15">
    <location>
        <begin position="142"/>
        <end position="297"/>
    </location>
</feature>
<feature type="compositionally biased region" description="Basic and acidic residues" evidence="13">
    <location>
        <begin position="1"/>
        <end position="10"/>
    </location>
</feature>
<feature type="domain" description="Bromo" evidence="14">
    <location>
        <begin position="386"/>
        <end position="456"/>
    </location>
</feature>
<dbReference type="PROSITE" id="PS51186">
    <property type="entry name" value="GNAT"/>
    <property type="match status" value="1"/>
</dbReference>
<evidence type="ECO:0000256" key="8">
    <source>
        <dbReference type="ARBA" id="ARBA00023159"/>
    </source>
</evidence>
<evidence type="ECO:0000313" key="17">
    <source>
        <dbReference type="Proteomes" id="UP000323067"/>
    </source>
</evidence>
<evidence type="ECO:0000313" key="16">
    <source>
        <dbReference type="EMBL" id="ATY67416.1"/>
    </source>
</evidence>
<dbReference type="PANTHER" id="PTHR45750:SF3">
    <property type="entry name" value="HISTONE ACETYLTRANSFERASE"/>
    <property type="match status" value="1"/>
</dbReference>
<evidence type="ECO:0000256" key="12">
    <source>
        <dbReference type="PROSITE-ProRule" id="PRU00035"/>
    </source>
</evidence>
<name>A0A2H4SWC5_CORMI</name>
<keyword evidence="10" id="KW-0539">Nucleus</keyword>
<evidence type="ECO:0000259" key="14">
    <source>
        <dbReference type="PROSITE" id="PS50014"/>
    </source>
</evidence>
<dbReference type="InterPro" id="IPR001487">
    <property type="entry name" value="Bromodomain"/>
</dbReference>
<dbReference type="InterPro" id="IPR018359">
    <property type="entry name" value="Bromodomain_CS"/>
</dbReference>
<keyword evidence="7 12" id="KW-0103">Bromodomain</keyword>
<keyword evidence="4 16" id="KW-0808">Transferase</keyword>
<dbReference type="GO" id="GO:0000123">
    <property type="term" value="C:histone acetyltransferase complex"/>
    <property type="evidence" value="ECO:0007669"/>
    <property type="project" value="TreeGrafter"/>
</dbReference>
<dbReference type="PRINTS" id="PR00503">
    <property type="entry name" value="BROMODOMAIN"/>
</dbReference>
<dbReference type="Gene3D" id="3.40.630.30">
    <property type="match status" value="1"/>
</dbReference>
<sequence length="485" mass="55160">MHALKREPNDHVGAGNATVHKTPHGPVDVSDTAKPEGVPRYPEQAQTGTSVQTHHHARIHEHADTEPQKHLRHQMGRASLQDDEPTFGTKRSASQELSDMDVKRFKADPDEASGQEDAPPTLPFTVPFPDKPAVLEERAGDIEYRVVNNDGSRESTITLTGLKCLFQKQLPKMPKDYIARLVYDRNHLSIAIIKLPLEVIGGICYRPFHARKFAEIVFCAVSSDQQVKGYGAHIMSHLKDYVRATSPVMHFLTYADNYATGYFQKQGFTKAVSLDKALWMGYIKDYEGGTLMQCSMLPRVRYLEAGRMLLKQKEAVLAKIRPLSRSHIVHPPPPQWSGAGGVHPIDPLSIPAIRATGWCPAMDEMARAPRHGPHFTELRRFLYQMQNHKQAWPFLHPVNRDEVPDYYTVIKEPMDLSTMEERLTQDMYTGPQELVRDMKLIFDNCRKYNDATTIYSKCAAKLEKYMWTLVKEVPEWHNLLDEQAS</sequence>
<evidence type="ECO:0000256" key="7">
    <source>
        <dbReference type="ARBA" id="ARBA00023117"/>
    </source>
</evidence>
<dbReference type="Pfam" id="PF00583">
    <property type="entry name" value="Acetyltransf_1"/>
    <property type="match status" value="1"/>
</dbReference>
<dbReference type="GO" id="GO:0045944">
    <property type="term" value="P:positive regulation of transcription by RNA polymerase II"/>
    <property type="evidence" value="ECO:0007669"/>
    <property type="project" value="TreeGrafter"/>
</dbReference>
<feature type="region of interest" description="Disordered" evidence="13">
    <location>
        <begin position="1"/>
        <end position="129"/>
    </location>
</feature>
<protein>
    <recommendedName>
        <fullName evidence="3">histone acetyltransferase</fullName>
        <ecNumber evidence="3">2.3.1.48</ecNumber>
    </recommendedName>
</protein>
<keyword evidence="8" id="KW-0010">Activator</keyword>
<organism evidence="16 17">
    <name type="scientific">Cordyceps militaris</name>
    <name type="common">Caterpillar fungus</name>
    <name type="synonym">Clavaria militaris</name>
    <dbReference type="NCBI Taxonomy" id="73501"/>
    <lineage>
        <taxon>Eukaryota</taxon>
        <taxon>Fungi</taxon>
        <taxon>Dikarya</taxon>
        <taxon>Ascomycota</taxon>
        <taxon>Pezizomycotina</taxon>
        <taxon>Sordariomycetes</taxon>
        <taxon>Hypocreomycetidae</taxon>
        <taxon>Hypocreales</taxon>
        <taxon>Cordycipitaceae</taxon>
        <taxon>Cordyceps</taxon>
    </lineage>
</organism>
<dbReference type="Proteomes" id="UP000323067">
    <property type="component" value="Chromosome i"/>
</dbReference>
<comment type="similarity">
    <text evidence="2">Belongs to the acetyltransferase family. GCN5 subfamily.</text>
</comment>
<dbReference type="PROSITE" id="PS00633">
    <property type="entry name" value="BROMODOMAIN_1"/>
    <property type="match status" value="1"/>
</dbReference>
<evidence type="ECO:0000256" key="6">
    <source>
        <dbReference type="ARBA" id="ARBA00023015"/>
    </source>
</evidence>
<comment type="subcellular location">
    <subcellularLocation>
        <location evidence="1">Nucleus</location>
    </subcellularLocation>
</comment>
<dbReference type="EC" id="2.3.1.48" evidence="3"/>
<evidence type="ECO:0000256" key="9">
    <source>
        <dbReference type="ARBA" id="ARBA00023163"/>
    </source>
</evidence>
<dbReference type="GO" id="GO:0005634">
    <property type="term" value="C:nucleus"/>
    <property type="evidence" value="ECO:0007669"/>
    <property type="project" value="UniProtKB-SubCell"/>
</dbReference>
<dbReference type="InterPro" id="IPR036427">
    <property type="entry name" value="Bromodomain-like_sf"/>
</dbReference>
<evidence type="ECO:0000256" key="13">
    <source>
        <dbReference type="SAM" id="MobiDB-lite"/>
    </source>
</evidence>
<dbReference type="InterPro" id="IPR000182">
    <property type="entry name" value="GNAT_dom"/>
</dbReference>
<evidence type="ECO:0000256" key="4">
    <source>
        <dbReference type="ARBA" id="ARBA00022679"/>
    </source>
</evidence>
<dbReference type="Pfam" id="PF00439">
    <property type="entry name" value="Bromodomain"/>
    <property type="match status" value="1"/>
</dbReference>
<evidence type="ECO:0000256" key="3">
    <source>
        <dbReference type="ARBA" id="ARBA00013184"/>
    </source>
</evidence>
<dbReference type="InterPro" id="IPR016181">
    <property type="entry name" value="Acyl_CoA_acyltransferase"/>
</dbReference>
<dbReference type="AlphaFoldDB" id="A0A2H4SWC5"/>
<dbReference type="GO" id="GO:0010484">
    <property type="term" value="F:histone H3 acetyltransferase activity"/>
    <property type="evidence" value="ECO:0007669"/>
    <property type="project" value="TreeGrafter"/>
</dbReference>
<reference evidence="16 17" key="1">
    <citation type="journal article" date="2017" name="BMC Genomics">
        <title>Chromosome level assembly and secondary metabolite potential of the parasitic fungus Cordyceps militaris.</title>
        <authorList>
            <person name="Kramer G.J."/>
            <person name="Nodwell J.R."/>
        </authorList>
    </citation>
    <scope>NUCLEOTIDE SEQUENCE [LARGE SCALE GENOMIC DNA]</scope>
    <source>
        <strain evidence="16 17">ATCC 34164</strain>
    </source>
</reference>
<keyword evidence="6" id="KW-0805">Transcription regulation</keyword>
<dbReference type="SUPFAM" id="SSF47370">
    <property type="entry name" value="Bromodomain"/>
    <property type="match status" value="1"/>
</dbReference>
<evidence type="ECO:0000256" key="10">
    <source>
        <dbReference type="ARBA" id="ARBA00023242"/>
    </source>
</evidence>
<evidence type="ECO:0000256" key="2">
    <source>
        <dbReference type="ARBA" id="ARBA00008607"/>
    </source>
</evidence>
<dbReference type="VEuPathDB" id="FungiDB:A9K55_000443"/>
<feature type="compositionally biased region" description="Basic and acidic residues" evidence="13">
    <location>
        <begin position="100"/>
        <end position="109"/>
    </location>
</feature>
<keyword evidence="9" id="KW-0804">Transcription</keyword>
<evidence type="ECO:0000256" key="11">
    <source>
        <dbReference type="ARBA" id="ARBA00023315"/>
    </source>
</evidence>